<gene>
    <name evidence="2" type="ORF">HQ497_05315</name>
</gene>
<keyword evidence="2" id="KW-0418">Kinase</keyword>
<name>A0A972VX98_9GAMM</name>
<comment type="caution">
    <text evidence="2">The sequence shown here is derived from an EMBL/GenBank/DDBJ whole genome shotgun (WGS) entry which is preliminary data.</text>
</comment>
<dbReference type="PROSITE" id="PS51257">
    <property type="entry name" value="PROKAR_LIPOPROTEIN"/>
    <property type="match status" value="1"/>
</dbReference>
<dbReference type="PANTHER" id="PTHR41339:SF1">
    <property type="entry name" value="SECRETED PROTEIN"/>
    <property type="match status" value="1"/>
</dbReference>
<keyword evidence="2" id="KW-0808">Transferase</keyword>
<evidence type="ECO:0000313" key="2">
    <source>
        <dbReference type="EMBL" id="NQV64767.1"/>
    </source>
</evidence>
<organism evidence="2 3">
    <name type="scientific">SAR86 cluster bacterium</name>
    <dbReference type="NCBI Taxonomy" id="2030880"/>
    <lineage>
        <taxon>Bacteria</taxon>
        <taxon>Pseudomonadati</taxon>
        <taxon>Pseudomonadota</taxon>
        <taxon>Gammaproteobacteria</taxon>
        <taxon>SAR86 cluster</taxon>
    </lineage>
</organism>
<feature type="chain" id="PRO_5038030078" evidence="1">
    <location>
        <begin position="22"/>
        <end position="567"/>
    </location>
</feature>
<dbReference type="GO" id="GO:0004674">
    <property type="term" value="F:protein serine/threonine kinase activity"/>
    <property type="evidence" value="ECO:0007669"/>
    <property type="project" value="UniProtKB-KW"/>
</dbReference>
<dbReference type="AlphaFoldDB" id="A0A972VX98"/>
<evidence type="ECO:0000313" key="3">
    <source>
        <dbReference type="Proteomes" id="UP000754644"/>
    </source>
</evidence>
<accession>A0A972VX98</accession>
<dbReference type="PANTHER" id="PTHR41339">
    <property type="entry name" value="LIPL48"/>
    <property type="match status" value="1"/>
</dbReference>
<protein>
    <submittedName>
        <fullName evidence="2">Serine/threonine protein kinase</fullName>
    </submittedName>
</protein>
<proteinExistence type="predicted"/>
<reference evidence="2" key="1">
    <citation type="submission" date="2020-05" db="EMBL/GenBank/DDBJ databases">
        <title>Sulfur intermediates as new biogeochemical hubs in an aquatic model microbial ecosystem.</title>
        <authorList>
            <person name="Vigneron A."/>
        </authorList>
    </citation>
    <scope>NUCLEOTIDE SEQUENCE</scope>
    <source>
        <strain evidence="2">Bin.250</strain>
    </source>
</reference>
<dbReference type="EMBL" id="JABMOJ010000196">
    <property type="protein sequence ID" value="NQV64767.1"/>
    <property type="molecule type" value="Genomic_DNA"/>
</dbReference>
<keyword evidence="2" id="KW-0723">Serine/threonine-protein kinase</keyword>
<dbReference type="Proteomes" id="UP000754644">
    <property type="component" value="Unassembled WGS sequence"/>
</dbReference>
<sequence>MTAIRNKLLFTTVLAALTACGGGDINVSPVTQDTSVDNSVTNSNNVAAPITTVNCAFYINEAGQTIQGNFDGLDCIYASTFVDAGNNLTFDLTIPKLDNGGVHVFQGSLFVGETYDTDAKLAAAGISKGGDGPTLTIEAGATLAFTSTKQFLIVNRGSQIFAAGTQLEPITLTSISDVESARAALPTLAFDAVQQWGGVVINGFGITNKCAYTGTAAAGDLATTDCHVDAEGAAGLDESQYGGSDNTDSSGRLEYVIVKHPGAEVANGDELNGISFGGVGSNTIVNNLEIYSSYDDGIEMFGGAVNINNYVAMYVRDDSIDIDEGYAGTITNALVIQAETDGDHCIESDGVGSWTAPIGLAAVAQGLMSTPTINNLTCITSTNTAATGTHSQGHGFLFREDIQPTINNTLMISAFSVEDPATGNYCLRLDKGTPQAAQDGKVQLNSVIFACVEPTSGGTLPNLTTQQAWAESVGAQFATVVTADDATATSNTALVLLEGTPAIYSVAFANMLVDGAAPTASAPVGGAAYIGALSTSALDWTAGWTYGIHAGQRAVDASGNDVALWFE</sequence>
<feature type="signal peptide" evidence="1">
    <location>
        <begin position="1"/>
        <end position="21"/>
    </location>
</feature>
<evidence type="ECO:0000256" key="1">
    <source>
        <dbReference type="SAM" id="SignalP"/>
    </source>
</evidence>
<keyword evidence="1" id="KW-0732">Signal</keyword>